<dbReference type="AlphaFoldDB" id="A0A0G4H2Y7"/>
<reference evidence="6" key="1">
    <citation type="submission" date="2014-11" db="EMBL/GenBank/DDBJ databases">
        <authorList>
            <person name="Otto D Thomas"/>
            <person name="Naeem Raeece"/>
        </authorList>
    </citation>
    <scope>NUCLEOTIDE SEQUENCE</scope>
</reference>
<dbReference type="Pfam" id="PF01753">
    <property type="entry name" value="zf-MYND"/>
    <property type="match status" value="1"/>
</dbReference>
<name>A0A0G4H2Y7_9ALVE</name>
<dbReference type="PROSITE" id="PS50865">
    <property type="entry name" value="ZF_MYND_2"/>
    <property type="match status" value="1"/>
</dbReference>
<evidence type="ECO:0000256" key="1">
    <source>
        <dbReference type="ARBA" id="ARBA00022723"/>
    </source>
</evidence>
<evidence type="ECO:0000256" key="4">
    <source>
        <dbReference type="PROSITE-ProRule" id="PRU00134"/>
    </source>
</evidence>
<dbReference type="VEuPathDB" id="CryptoDB:Cvel_24486"/>
<dbReference type="Gene3D" id="6.10.140.2220">
    <property type="match status" value="1"/>
</dbReference>
<keyword evidence="1" id="KW-0479">Metal-binding</keyword>
<gene>
    <name evidence="6" type="ORF">Cvel_24486</name>
</gene>
<keyword evidence="2 4" id="KW-0863">Zinc-finger</keyword>
<proteinExistence type="predicted"/>
<organism evidence="6">
    <name type="scientific">Chromera velia CCMP2878</name>
    <dbReference type="NCBI Taxonomy" id="1169474"/>
    <lineage>
        <taxon>Eukaryota</taxon>
        <taxon>Sar</taxon>
        <taxon>Alveolata</taxon>
        <taxon>Colpodellida</taxon>
        <taxon>Chromeraceae</taxon>
        <taxon>Chromera</taxon>
    </lineage>
</organism>
<accession>A0A0G4H2Y7</accession>
<sequence>MFIWKSHRFRRALKRTLQKVRVKRGSFELVGPVFALLGALEGSGPGTQPSSEAIHALNNERSEKEEEGGAGGEPGPIDVSDLLRANFWYAKELVKHSCPEEGSVLYNWGVAAKSFRNYSLASQFYKAAAKAFAEREANADAVELFKMATSGWEKEKETKGDVSVLVKSEYVIMRALAIQCTLSNPAVEKYIKKNRVKILVEMHKMAKSLELSSSSQPGTQPRLPIEISLFTGWLEATSSQSQALSSKCIVYPHFFPSIEWKKLRLQDLPSMCETAVHQFPPTDFRGNEKPLQKGNDSFLPTKAENRKYSPLPCSVCKVAVPSFMYCGVCKLAVYCGKECQKRDWKRKPGGHKERCALLKKSVTNVLLEKGKKKKEERKSEI</sequence>
<dbReference type="InterPro" id="IPR002893">
    <property type="entry name" value="Znf_MYND"/>
</dbReference>
<dbReference type="PhylomeDB" id="A0A0G4H2Y7"/>
<protein>
    <recommendedName>
        <fullName evidence="5">MYND-type domain-containing protein</fullName>
    </recommendedName>
</protein>
<dbReference type="GO" id="GO:0008270">
    <property type="term" value="F:zinc ion binding"/>
    <property type="evidence" value="ECO:0007669"/>
    <property type="project" value="UniProtKB-KW"/>
</dbReference>
<feature type="domain" description="MYND-type" evidence="5">
    <location>
        <begin position="313"/>
        <end position="355"/>
    </location>
</feature>
<dbReference type="SUPFAM" id="SSF144232">
    <property type="entry name" value="HIT/MYND zinc finger-like"/>
    <property type="match status" value="1"/>
</dbReference>
<keyword evidence="3" id="KW-0862">Zinc</keyword>
<evidence type="ECO:0000256" key="3">
    <source>
        <dbReference type="ARBA" id="ARBA00022833"/>
    </source>
</evidence>
<evidence type="ECO:0000256" key="2">
    <source>
        <dbReference type="ARBA" id="ARBA00022771"/>
    </source>
</evidence>
<evidence type="ECO:0000313" key="6">
    <source>
        <dbReference type="EMBL" id="CEM38041.1"/>
    </source>
</evidence>
<dbReference type="EMBL" id="CDMZ01001823">
    <property type="protein sequence ID" value="CEM38041.1"/>
    <property type="molecule type" value="Genomic_DNA"/>
</dbReference>
<evidence type="ECO:0000259" key="5">
    <source>
        <dbReference type="PROSITE" id="PS50865"/>
    </source>
</evidence>